<name>A0A1D2JKA6_PARBR</name>
<gene>
    <name evidence="2" type="ORF">ACO22_01892</name>
</gene>
<dbReference type="EMBL" id="LZYO01000052">
    <property type="protein sequence ID" value="ODH39435.1"/>
    <property type="molecule type" value="Genomic_DNA"/>
</dbReference>
<proteinExistence type="predicted"/>
<dbReference type="VEuPathDB" id="FungiDB:PABG_01250"/>
<comment type="caution">
    <text evidence="2">The sequence shown here is derived from an EMBL/GenBank/DDBJ whole genome shotgun (WGS) entry which is preliminary data.</text>
</comment>
<protein>
    <submittedName>
        <fullName evidence="2">Uncharacterized protein</fullName>
    </submittedName>
</protein>
<feature type="region of interest" description="Disordered" evidence="1">
    <location>
        <begin position="1"/>
        <end position="113"/>
    </location>
</feature>
<feature type="compositionally biased region" description="Low complexity" evidence="1">
    <location>
        <begin position="71"/>
        <end position="90"/>
    </location>
</feature>
<sequence>MAVTRGATGNARPRVIEPIPTSPAIKKRRNTSSNTAAKQKAGNETKPKATSTSSGAKRGPKPKASASAGVTKRAAMPTTAKPKAAGGAAKPGRRPKDPTATTKKGVKATKKENALNAAVESAVGSGNDAAIAPTTAPAPAAAEVMAN</sequence>
<dbReference type="AlphaFoldDB" id="A0A1D2JKA6"/>
<dbReference type="VEuPathDB" id="FungiDB:PADG_03827"/>
<evidence type="ECO:0000256" key="1">
    <source>
        <dbReference type="SAM" id="MobiDB-lite"/>
    </source>
</evidence>
<dbReference type="Proteomes" id="UP000242814">
    <property type="component" value="Unassembled WGS sequence"/>
</dbReference>
<reference evidence="2 3" key="1">
    <citation type="submission" date="2016-06" db="EMBL/GenBank/DDBJ databases">
        <authorList>
            <person name="Kjaerup R.B."/>
            <person name="Dalgaard T.S."/>
            <person name="Juul-Madsen H.R."/>
        </authorList>
    </citation>
    <scope>NUCLEOTIDE SEQUENCE [LARGE SCALE GENOMIC DNA]</scope>
    <source>
        <strain evidence="2 3">Pb300</strain>
    </source>
</reference>
<accession>A0A1D2JKA6</accession>
<evidence type="ECO:0000313" key="3">
    <source>
        <dbReference type="Proteomes" id="UP000242814"/>
    </source>
</evidence>
<organism evidence="2 3">
    <name type="scientific">Paracoccidioides brasiliensis</name>
    <dbReference type="NCBI Taxonomy" id="121759"/>
    <lineage>
        <taxon>Eukaryota</taxon>
        <taxon>Fungi</taxon>
        <taxon>Dikarya</taxon>
        <taxon>Ascomycota</taxon>
        <taxon>Pezizomycotina</taxon>
        <taxon>Eurotiomycetes</taxon>
        <taxon>Eurotiomycetidae</taxon>
        <taxon>Onygenales</taxon>
        <taxon>Ajellomycetaceae</taxon>
        <taxon>Paracoccidioides</taxon>
    </lineage>
</organism>
<evidence type="ECO:0000313" key="2">
    <source>
        <dbReference type="EMBL" id="ODH39435.1"/>
    </source>
</evidence>
<dbReference type="OrthoDB" id="4188916at2759"/>